<comment type="caution">
    <text evidence="2">The sequence shown here is derived from an EMBL/GenBank/DDBJ whole genome shotgun (WGS) entry which is preliminary data.</text>
</comment>
<proteinExistence type="predicted"/>
<keyword evidence="3" id="KW-1185">Reference proteome</keyword>
<evidence type="ECO:0000313" key="3">
    <source>
        <dbReference type="Proteomes" id="UP001151760"/>
    </source>
</evidence>
<feature type="region of interest" description="Disordered" evidence="1">
    <location>
        <begin position="165"/>
        <end position="184"/>
    </location>
</feature>
<sequence length="242" mass="26673">MSIYQILVAIQIIVKLVSKQQVIKTLAKILEVAKWAGLSKPLLPDEELNSGGRDGCGSTEANTQTLSCATVVDPQPGAPATNTVANHAERPEKFNGQNFKRWQQKMFFYLTTLGLARFLKETVPQVEPPAEGQSLRQQDFVLQGPDCHKKLGVLETLIQNRGLRGLIPSGNKRKDKNARMTRRAKGSLSRLKWTEAVLWGSATADIKGEGDVILKMTSRRAQVANVLYVPEFEQESCVSVGS</sequence>
<name>A0ABQ5HU34_9ASTR</name>
<dbReference type="PANTHER" id="PTHR47592">
    <property type="entry name" value="PBF68 PROTEIN"/>
    <property type="match status" value="1"/>
</dbReference>
<dbReference type="Proteomes" id="UP001151760">
    <property type="component" value="Unassembled WGS sequence"/>
</dbReference>
<reference evidence="2" key="2">
    <citation type="submission" date="2022-01" db="EMBL/GenBank/DDBJ databases">
        <authorList>
            <person name="Yamashiro T."/>
            <person name="Shiraishi A."/>
            <person name="Satake H."/>
            <person name="Nakayama K."/>
        </authorList>
    </citation>
    <scope>NUCLEOTIDE SEQUENCE</scope>
</reference>
<evidence type="ECO:0000313" key="2">
    <source>
        <dbReference type="EMBL" id="GJT91175.1"/>
    </source>
</evidence>
<reference evidence="2" key="1">
    <citation type="journal article" date="2022" name="Int. J. Mol. Sci.">
        <title>Draft Genome of Tanacetum Coccineum: Genomic Comparison of Closely Related Tanacetum-Family Plants.</title>
        <authorList>
            <person name="Yamashiro T."/>
            <person name="Shiraishi A."/>
            <person name="Nakayama K."/>
            <person name="Satake H."/>
        </authorList>
    </citation>
    <scope>NUCLEOTIDE SEQUENCE</scope>
</reference>
<evidence type="ECO:0000256" key="1">
    <source>
        <dbReference type="SAM" id="MobiDB-lite"/>
    </source>
</evidence>
<organism evidence="2 3">
    <name type="scientific">Tanacetum coccineum</name>
    <dbReference type="NCBI Taxonomy" id="301880"/>
    <lineage>
        <taxon>Eukaryota</taxon>
        <taxon>Viridiplantae</taxon>
        <taxon>Streptophyta</taxon>
        <taxon>Embryophyta</taxon>
        <taxon>Tracheophyta</taxon>
        <taxon>Spermatophyta</taxon>
        <taxon>Magnoliopsida</taxon>
        <taxon>eudicotyledons</taxon>
        <taxon>Gunneridae</taxon>
        <taxon>Pentapetalae</taxon>
        <taxon>asterids</taxon>
        <taxon>campanulids</taxon>
        <taxon>Asterales</taxon>
        <taxon>Asteraceae</taxon>
        <taxon>Asteroideae</taxon>
        <taxon>Anthemideae</taxon>
        <taxon>Anthemidinae</taxon>
        <taxon>Tanacetum</taxon>
    </lineage>
</organism>
<dbReference type="EMBL" id="BQNB010019993">
    <property type="protein sequence ID" value="GJT91175.1"/>
    <property type="molecule type" value="Genomic_DNA"/>
</dbReference>
<dbReference type="PANTHER" id="PTHR47592:SF27">
    <property type="entry name" value="OS08G0421700 PROTEIN"/>
    <property type="match status" value="1"/>
</dbReference>
<feature type="compositionally biased region" description="Basic residues" evidence="1">
    <location>
        <begin position="171"/>
        <end position="184"/>
    </location>
</feature>
<protein>
    <submittedName>
        <fullName evidence="2">Uncharacterized protein</fullName>
    </submittedName>
</protein>
<accession>A0ABQ5HU34</accession>
<gene>
    <name evidence="2" type="ORF">Tco_1080020</name>
</gene>